<protein>
    <submittedName>
        <fullName evidence="3">Acyltransferase</fullName>
    </submittedName>
</protein>
<feature type="domain" description="Acyltransferase 3" evidence="2">
    <location>
        <begin position="22"/>
        <end position="313"/>
    </location>
</feature>
<name>A0A3A9AZ05_9FIRM</name>
<evidence type="ECO:0000313" key="4">
    <source>
        <dbReference type="Proteomes" id="UP000280696"/>
    </source>
</evidence>
<organism evidence="3 4">
    <name type="scientific">Parablautia intestinalis</name>
    <dbReference type="NCBI Taxonomy" id="2320100"/>
    <lineage>
        <taxon>Bacteria</taxon>
        <taxon>Bacillati</taxon>
        <taxon>Bacillota</taxon>
        <taxon>Clostridia</taxon>
        <taxon>Lachnospirales</taxon>
        <taxon>Lachnospiraceae</taxon>
        <taxon>Parablautia</taxon>
    </lineage>
</organism>
<gene>
    <name evidence="3" type="ORF">D7V94_07090</name>
</gene>
<keyword evidence="1" id="KW-0812">Transmembrane</keyword>
<feature type="transmembrane region" description="Helical" evidence="1">
    <location>
        <begin position="224"/>
        <end position="251"/>
    </location>
</feature>
<keyword evidence="3" id="KW-0808">Transferase</keyword>
<dbReference type="GO" id="GO:0016747">
    <property type="term" value="F:acyltransferase activity, transferring groups other than amino-acyl groups"/>
    <property type="evidence" value="ECO:0007669"/>
    <property type="project" value="InterPro"/>
</dbReference>
<dbReference type="PANTHER" id="PTHR37312">
    <property type="entry name" value="MEMBRANE-BOUND ACYLTRANSFERASE YKRP-RELATED"/>
    <property type="match status" value="1"/>
</dbReference>
<dbReference type="Pfam" id="PF01757">
    <property type="entry name" value="Acyl_transf_3"/>
    <property type="match status" value="1"/>
</dbReference>
<evidence type="ECO:0000256" key="1">
    <source>
        <dbReference type="SAM" id="Phobius"/>
    </source>
</evidence>
<reference evidence="3 4" key="1">
    <citation type="submission" date="2018-09" db="EMBL/GenBank/DDBJ databases">
        <title>Murine metabolic-syndrome-specific gut microbial biobank.</title>
        <authorList>
            <person name="Liu C."/>
        </authorList>
    </citation>
    <scope>NUCLEOTIDE SEQUENCE [LARGE SCALE GENOMIC DNA]</scope>
    <source>
        <strain evidence="3 4">0.1xD8-82</strain>
    </source>
</reference>
<dbReference type="RefSeq" id="WP_120468196.1">
    <property type="nucleotide sequence ID" value="NZ_RAYQ01000005.1"/>
</dbReference>
<dbReference type="Proteomes" id="UP000280696">
    <property type="component" value="Unassembled WGS sequence"/>
</dbReference>
<accession>A0A3A9AZ05</accession>
<feature type="transmembrane region" description="Helical" evidence="1">
    <location>
        <begin position="348"/>
        <end position="369"/>
    </location>
</feature>
<sequence>MTHFREKNFRENNFSEIRELRILSAIGIILVVAGHLGYNLFDIGGLFPYYSFHVFIFLFVSGYFYRREAEERIGRYLIGKCVTLLLPYFVWNLFYGILSNLLHGAGFSIGETLSLRGLFLSPFLDGHQFMYNFPAWFVPVLFMLEVINVLMRKVLSLLRLNYEWLIFAGCLAAGILTVWLAIGGHAWGYYKLPGRLLFMMPGFQMGRIYREKLEDLDRLEDGPYFLIVMGIQVLITILCGGLAFSAVWVSSFANGPLIPYLTVVTGIAFWLRIARIISGIPYLAGKMVYIGRNTFAVMMHHTLCFMLVKELFYLCSLYTPLCREFDREMFFSEINFVYLAGGSEASKWLYLLAGIGLPLMIARVLHNIGRGVNHLLYRRRG</sequence>
<dbReference type="InterPro" id="IPR052734">
    <property type="entry name" value="Nod_factor_acetyltransferase"/>
</dbReference>
<evidence type="ECO:0000313" key="3">
    <source>
        <dbReference type="EMBL" id="RKI92426.1"/>
    </source>
</evidence>
<keyword evidence="1" id="KW-1133">Transmembrane helix</keyword>
<dbReference type="OrthoDB" id="6623990at2"/>
<feature type="transmembrane region" description="Helical" evidence="1">
    <location>
        <begin position="77"/>
        <end position="98"/>
    </location>
</feature>
<feature type="transmembrane region" description="Helical" evidence="1">
    <location>
        <begin position="257"/>
        <end position="274"/>
    </location>
</feature>
<comment type="caution">
    <text evidence="3">The sequence shown here is derived from an EMBL/GenBank/DDBJ whole genome shotgun (WGS) entry which is preliminary data.</text>
</comment>
<evidence type="ECO:0000259" key="2">
    <source>
        <dbReference type="Pfam" id="PF01757"/>
    </source>
</evidence>
<keyword evidence="4" id="KW-1185">Reference proteome</keyword>
<dbReference type="PANTHER" id="PTHR37312:SF1">
    <property type="entry name" value="MEMBRANE-BOUND ACYLTRANSFERASE YKRP-RELATED"/>
    <property type="match status" value="1"/>
</dbReference>
<keyword evidence="1" id="KW-0472">Membrane</keyword>
<proteinExistence type="predicted"/>
<keyword evidence="3" id="KW-0012">Acyltransferase</keyword>
<dbReference type="EMBL" id="RAYQ01000005">
    <property type="protein sequence ID" value="RKI92426.1"/>
    <property type="molecule type" value="Genomic_DNA"/>
</dbReference>
<dbReference type="AlphaFoldDB" id="A0A3A9AZ05"/>
<dbReference type="InterPro" id="IPR002656">
    <property type="entry name" value="Acyl_transf_3_dom"/>
</dbReference>
<feature type="transmembrane region" description="Helical" evidence="1">
    <location>
        <begin position="47"/>
        <end position="65"/>
    </location>
</feature>
<feature type="transmembrane region" description="Helical" evidence="1">
    <location>
        <begin position="162"/>
        <end position="181"/>
    </location>
</feature>
<feature type="transmembrane region" description="Helical" evidence="1">
    <location>
        <begin position="129"/>
        <end position="150"/>
    </location>
</feature>
<feature type="transmembrane region" description="Helical" evidence="1">
    <location>
        <begin position="20"/>
        <end position="41"/>
    </location>
</feature>